<reference evidence="3" key="1">
    <citation type="submission" date="2016-10" db="EMBL/GenBank/DDBJ databases">
        <authorList>
            <person name="Varghese N."/>
            <person name="Submissions S."/>
        </authorList>
    </citation>
    <scope>NUCLEOTIDE SEQUENCE [LARGE SCALE GENOMIC DNA]</scope>
    <source>
        <strain evidence="3">CGMCC 1.6981</strain>
    </source>
</reference>
<dbReference type="Pfam" id="PF13202">
    <property type="entry name" value="EF-hand_5"/>
    <property type="match status" value="2"/>
</dbReference>
<evidence type="ECO:0000259" key="1">
    <source>
        <dbReference type="PROSITE" id="PS50222"/>
    </source>
</evidence>
<dbReference type="RefSeq" id="WP_175507858.1">
    <property type="nucleotide sequence ID" value="NZ_FPBP01000008.1"/>
</dbReference>
<dbReference type="InterPro" id="IPR002048">
    <property type="entry name" value="EF_hand_dom"/>
</dbReference>
<feature type="domain" description="EF-hand" evidence="1">
    <location>
        <begin position="65"/>
        <end position="95"/>
    </location>
</feature>
<dbReference type="PROSITE" id="PS00018">
    <property type="entry name" value="EF_HAND_1"/>
    <property type="match status" value="1"/>
</dbReference>
<dbReference type="Gene3D" id="1.10.238.10">
    <property type="entry name" value="EF-hand"/>
    <property type="match status" value="1"/>
</dbReference>
<dbReference type="PROSITE" id="PS50222">
    <property type="entry name" value="EF_HAND_2"/>
    <property type="match status" value="1"/>
</dbReference>
<dbReference type="STRING" id="463301.SAMN04487955_108135"/>
<gene>
    <name evidence="2" type="ORF">SAMN04487955_108135</name>
</gene>
<keyword evidence="3" id="KW-1185">Reference proteome</keyword>
<dbReference type="InterPro" id="IPR018247">
    <property type="entry name" value="EF_Hand_1_Ca_BS"/>
</dbReference>
<dbReference type="Proteomes" id="UP000198693">
    <property type="component" value="Unassembled WGS sequence"/>
</dbReference>
<dbReference type="InterPro" id="IPR011992">
    <property type="entry name" value="EF-hand-dom_pair"/>
</dbReference>
<dbReference type="EMBL" id="FPBP01000008">
    <property type="protein sequence ID" value="SFU77722.1"/>
    <property type="molecule type" value="Genomic_DNA"/>
</dbReference>
<protein>
    <submittedName>
        <fullName evidence="2">EF hand</fullName>
    </submittedName>
</protein>
<accession>A0A1I7IXX3</accession>
<evidence type="ECO:0000313" key="2">
    <source>
        <dbReference type="EMBL" id="SFU77722.1"/>
    </source>
</evidence>
<sequence length="95" mass="10762">MVIHRLAIVALLGSLLVPGFVWADGEPFKQHRMEQARAESVASQGRGQFEYLDTDGNGRISADEVTQRVLPEPFRVMDRNHDGYLTPHEFRARSI</sequence>
<dbReference type="CDD" id="cd00051">
    <property type="entry name" value="EFh"/>
    <property type="match status" value="1"/>
</dbReference>
<proteinExistence type="predicted"/>
<name>A0A1I7IXX3_9GAMM</name>
<dbReference type="GO" id="GO:0005509">
    <property type="term" value="F:calcium ion binding"/>
    <property type="evidence" value="ECO:0007669"/>
    <property type="project" value="InterPro"/>
</dbReference>
<dbReference type="SUPFAM" id="SSF47473">
    <property type="entry name" value="EF-hand"/>
    <property type="match status" value="1"/>
</dbReference>
<organism evidence="2 3">
    <name type="scientific">Halomonas korlensis</name>
    <dbReference type="NCBI Taxonomy" id="463301"/>
    <lineage>
        <taxon>Bacteria</taxon>
        <taxon>Pseudomonadati</taxon>
        <taxon>Pseudomonadota</taxon>
        <taxon>Gammaproteobacteria</taxon>
        <taxon>Oceanospirillales</taxon>
        <taxon>Halomonadaceae</taxon>
        <taxon>Halomonas</taxon>
    </lineage>
</organism>
<dbReference type="AlphaFoldDB" id="A0A1I7IXX3"/>
<evidence type="ECO:0000313" key="3">
    <source>
        <dbReference type="Proteomes" id="UP000198693"/>
    </source>
</evidence>